<name>A0A9D3RR56_ANGAN</name>
<evidence type="ECO:0000313" key="3">
    <source>
        <dbReference type="EMBL" id="KAG5836682.1"/>
    </source>
</evidence>
<comment type="caution">
    <text evidence="3">The sequence shown here is derived from an EMBL/GenBank/DDBJ whole genome shotgun (WGS) entry which is preliminary data.</text>
</comment>
<proteinExistence type="predicted"/>
<reference evidence="3" key="1">
    <citation type="submission" date="2021-01" db="EMBL/GenBank/DDBJ databases">
        <title>A chromosome-scale assembly of European eel, Anguilla anguilla.</title>
        <authorList>
            <person name="Henkel C."/>
            <person name="Jong-Raadsen S.A."/>
            <person name="Dufour S."/>
            <person name="Weltzien F.-A."/>
            <person name="Palstra A.P."/>
            <person name="Pelster B."/>
            <person name="Spaink H.P."/>
            <person name="Van Den Thillart G.E."/>
            <person name="Jansen H."/>
            <person name="Zahm M."/>
            <person name="Klopp C."/>
            <person name="Cedric C."/>
            <person name="Louis A."/>
            <person name="Berthelot C."/>
            <person name="Parey E."/>
            <person name="Roest Crollius H."/>
            <person name="Montfort J."/>
            <person name="Robinson-Rechavi M."/>
            <person name="Bucao C."/>
            <person name="Bouchez O."/>
            <person name="Gislard M."/>
            <person name="Lluch J."/>
            <person name="Milhes M."/>
            <person name="Lampietro C."/>
            <person name="Lopez Roques C."/>
            <person name="Donnadieu C."/>
            <person name="Braasch I."/>
            <person name="Desvignes T."/>
            <person name="Postlethwait J."/>
            <person name="Bobe J."/>
            <person name="Guiguen Y."/>
            <person name="Dirks R."/>
        </authorList>
    </citation>
    <scope>NUCLEOTIDE SEQUENCE</scope>
    <source>
        <strain evidence="3">Tag_6206</strain>
        <tissue evidence="3">Liver</tissue>
    </source>
</reference>
<dbReference type="Proteomes" id="UP001044222">
    <property type="component" value="Chromosome 13"/>
</dbReference>
<evidence type="ECO:0000256" key="1">
    <source>
        <dbReference type="SAM" id="SignalP"/>
    </source>
</evidence>
<dbReference type="InterPro" id="IPR010457">
    <property type="entry name" value="IgC2-like_lig-bd"/>
</dbReference>
<keyword evidence="4" id="KW-1185">Reference proteome</keyword>
<evidence type="ECO:0000313" key="4">
    <source>
        <dbReference type="Proteomes" id="UP001044222"/>
    </source>
</evidence>
<evidence type="ECO:0000259" key="2">
    <source>
        <dbReference type="Pfam" id="PF06328"/>
    </source>
</evidence>
<protein>
    <recommendedName>
        <fullName evidence="2">Immunoglobulin C2-set-like ligand-binding domain-containing protein</fullName>
    </recommendedName>
</protein>
<gene>
    <name evidence="3" type="ORF">ANANG_G00231010</name>
</gene>
<dbReference type="InterPro" id="IPR013783">
    <property type="entry name" value="Ig-like_fold"/>
</dbReference>
<keyword evidence="1" id="KW-0732">Signal</keyword>
<feature type="chain" id="PRO_5038403450" description="Immunoglobulin C2-set-like ligand-binding domain-containing protein" evidence="1">
    <location>
        <begin position="33"/>
        <end position="126"/>
    </location>
</feature>
<dbReference type="FunFam" id="2.60.40.10:FF:000524">
    <property type="entry name" value="Interleukin-6 receptor subunit beta"/>
    <property type="match status" value="1"/>
</dbReference>
<dbReference type="Gene3D" id="2.60.40.10">
    <property type="entry name" value="Immunoglobulins"/>
    <property type="match status" value="1"/>
</dbReference>
<feature type="signal peptide" evidence="1">
    <location>
        <begin position="1"/>
        <end position="32"/>
    </location>
</feature>
<dbReference type="SUPFAM" id="SSF49265">
    <property type="entry name" value="Fibronectin type III"/>
    <property type="match status" value="1"/>
</dbReference>
<dbReference type="Pfam" id="PF06328">
    <property type="entry name" value="Lep_receptor_Ig"/>
    <property type="match status" value="1"/>
</dbReference>
<accession>A0A9D3RR56</accession>
<dbReference type="AlphaFoldDB" id="A0A9D3RR56"/>
<feature type="domain" description="Immunoglobulin C2-set-like ligand-binding" evidence="2">
    <location>
        <begin position="40"/>
        <end position="119"/>
    </location>
</feature>
<dbReference type="InterPro" id="IPR036116">
    <property type="entry name" value="FN3_sf"/>
</dbReference>
<dbReference type="EMBL" id="JAFIRN010000013">
    <property type="protein sequence ID" value="KAG5836682.1"/>
    <property type="molecule type" value="Genomic_DNA"/>
</dbReference>
<sequence>MHLPSDSDSASKMDVSHIALLLLVLVCMVSHSAHINFCFGKTYPESPVLELGQSFTATCVLSEDGMRETGATAKDVFWEFRNTRVPEELYTRINDSTVSVTVNVTRELENPLKCNVLARSPTHARR</sequence>
<organism evidence="3 4">
    <name type="scientific">Anguilla anguilla</name>
    <name type="common">European freshwater eel</name>
    <name type="synonym">Muraena anguilla</name>
    <dbReference type="NCBI Taxonomy" id="7936"/>
    <lineage>
        <taxon>Eukaryota</taxon>
        <taxon>Metazoa</taxon>
        <taxon>Chordata</taxon>
        <taxon>Craniata</taxon>
        <taxon>Vertebrata</taxon>
        <taxon>Euteleostomi</taxon>
        <taxon>Actinopterygii</taxon>
        <taxon>Neopterygii</taxon>
        <taxon>Teleostei</taxon>
        <taxon>Anguilliformes</taxon>
        <taxon>Anguillidae</taxon>
        <taxon>Anguilla</taxon>
    </lineage>
</organism>